<feature type="transmembrane region" description="Helical" evidence="1">
    <location>
        <begin position="163"/>
        <end position="186"/>
    </location>
</feature>
<evidence type="ECO:0000313" key="3">
    <source>
        <dbReference type="Proteomes" id="UP000059074"/>
    </source>
</evidence>
<dbReference type="AlphaFoldDB" id="A0A109BGQ2"/>
<keyword evidence="1" id="KW-1133">Transmembrane helix</keyword>
<dbReference type="PATRIC" id="fig|121290.4.peg.144"/>
<keyword evidence="1" id="KW-0472">Membrane</keyword>
<sequence>MSSKSSKPATGSDPAQDKRGPMATAAVHILFAALMYLSVMVALGGINSIRHAPSEKSITAGVVALAVGGVFACVIGAIWYLLFFIEPRRQAYAARMAGLHPGAPWMQNEMWARRTVTDRANLGLTIFLWLWSLGWCAGLWLIWNANGHRILASARDSWIETLIAPLFPIAGLLGILAAIGATRIWFRYGPSTLRIDTLPGYMGETFRGVVTVRMPEPVSLEIELACERLSYRNSIDGKGLSRKIWKTTTVWSHTARIEAGDLMPVRKGVVSIPIAVPLPRGYTPSGLGADGTGVQWVLYVRDVRRADVDGRRRYAAQFPIPVFDRKHNR</sequence>
<dbReference type="EMBL" id="LMTR01000058">
    <property type="protein sequence ID" value="KWT68371.1"/>
    <property type="molecule type" value="Genomic_DNA"/>
</dbReference>
<dbReference type="Proteomes" id="UP000059074">
    <property type="component" value="Unassembled WGS sequence"/>
</dbReference>
<gene>
    <name evidence="2" type="ORF">APY04_1821</name>
</gene>
<proteinExistence type="predicted"/>
<reference evidence="2 3" key="1">
    <citation type="submission" date="2015-10" db="EMBL/GenBank/DDBJ databases">
        <title>Transcriptomic analysis of a linuron degrading triple-species bacterial consortium.</title>
        <authorList>
            <person name="Albers P."/>
        </authorList>
    </citation>
    <scope>NUCLEOTIDE SEQUENCE [LARGE SCALE GENOMIC DNA]</scope>
    <source>
        <strain evidence="2 3">WDL6</strain>
    </source>
</reference>
<feature type="transmembrane region" description="Helical" evidence="1">
    <location>
        <begin position="58"/>
        <end position="85"/>
    </location>
</feature>
<dbReference type="RefSeq" id="WP_068461750.1">
    <property type="nucleotide sequence ID" value="NZ_LMTR01000058.1"/>
</dbReference>
<feature type="transmembrane region" description="Helical" evidence="1">
    <location>
        <begin position="120"/>
        <end position="143"/>
    </location>
</feature>
<evidence type="ECO:0000256" key="1">
    <source>
        <dbReference type="SAM" id="Phobius"/>
    </source>
</evidence>
<protein>
    <submittedName>
        <fullName evidence="2">Uncharacterized protein</fullName>
    </submittedName>
</protein>
<organism evidence="2 3">
    <name type="scientific">Hyphomicrobium sulfonivorans</name>
    <dbReference type="NCBI Taxonomy" id="121290"/>
    <lineage>
        <taxon>Bacteria</taxon>
        <taxon>Pseudomonadati</taxon>
        <taxon>Pseudomonadota</taxon>
        <taxon>Alphaproteobacteria</taxon>
        <taxon>Hyphomicrobiales</taxon>
        <taxon>Hyphomicrobiaceae</taxon>
        <taxon>Hyphomicrobium</taxon>
    </lineage>
</organism>
<keyword evidence="1" id="KW-0812">Transmembrane</keyword>
<name>A0A109BGQ2_HYPSL</name>
<evidence type="ECO:0000313" key="2">
    <source>
        <dbReference type="EMBL" id="KWT68371.1"/>
    </source>
</evidence>
<dbReference type="OrthoDB" id="7931992at2"/>
<keyword evidence="3" id="KW-1185">Reference proteome</keyword>
<comment type="caution">
    <text evidence="2">The sequence shown here is derived from an EMBL/GenBank/DDBJ whole genome shotgun (WGS) entry which is preliminary data.</text>
</comment>
<accession>A0A109BGQ2</accession>
<feature type="transmembrane region" description="Helical" evidence="1">
    <location>
        <begin position="21"/>
        <end position="46"/>
    </location>
</feature>